<proteinExistence type="predicted"/>
<reference evidence="1 2" key="1">
    <citation type="submission" date="2017-04" db="EMBL/GenBank/DDBJ databases">
        <authorList>
            <person name="Afonso C.L."/>
            <person name="Miller P.J."/>
            <person name="Scott M.A."/>
            <person name="Spackman E."/>
            <person name="Goraichik I."/>
            <person name="Dimitrov K.M."/>
            <person name="Suarez D.L."/>
            <person name="Swayne D.E."/>
        </authorList>
    </citation>
    <scope>NUCLEOTIDE SEQUENCE [LARGE SCALE GENOMIC DNA]</scope>
    <source>
        <strain evidence="1 2">USBA 355</strain>
    </source>
</reference>
<evidence type="ECO:0008006" key="3">
    <source>
        <dbReference type="Google" id="ProtNLM"/>
    </source>
</evidence>
<dbReference type="AlphaFoldDB" id="A0A1Y6CII7"/>
<sequence length="232" mass="24337">MSHEPAAAPVGVVLLNTRFPRLLGDIGNPASFDRPVLYRRVPAATVGAVVRAEGVEGPLAEAILAAAEALVAEGAAVIATSCGFLGELQDRLAAALPVPVAASALALLPRIRADLRTRQGPAARIGVLTFDSRRLKPLHFAGHWSDDLVVEGLERGRELFPVITEDRETLDRAAAEQDVAEAAQRLLARAGRLDAVVLECTNIGPYAERVRSVTGAAVHDLVGSLRAGPATT</sequence>
<gene>
    <name evidence="1" type="ORF">SAMN05428998_12589</name>
</gene>
<organism evidence="1 2">
    <name type="scientific">Tistlia consotensis USBA 355</name>
    <dbReference type="NCBI Taxonomy" id="560819"/>
    <lineage>
        <taxon>Bacteria</taxon>
        <taxon>Pseudomonadati</taxon>
        <taxon>Pseudomonadota</taxon>
        <taxon>Alphaproteobacteria</taxon>
        <taxon>Rhodospirillales</taxon>
        <taxon>Rhodovibrionaceae</taxon>
        <taxon>Tistlia</taxon>
    </lineage>
</organism>
<keyword evidence="2" id="KW-1185">Reference proteome</keyword>
<evidence type="ECO:0000313" key="2">
    <source>
        <dbReference type="Proteomes" id="UP000192917"/>
    </source>
</evidence>
<evidence type="ECO:0000313" key="1">
    <source>
        <dbReference type="EMBL" id="SMF64736.1"/>
    </source>
</evidence>
<protein>
    <recommendedName>
        <fullName evidence="3">Aspartate/glutamate racemase family protein</fullName>
    </recommendedName>
</protein>
<dbReference type="STRING" id="560819.SAMN05428998_12589"/>
<dbReference type="Proteomes" id="UP000192917">
    <property type="component" value="Unassembled WGS sequence"/>
</dbReference>
<name>A0A1Y6CII7_9PROT</name>
<dbReference type="EMBL" id="FWZX01000025">
    <property type="protein sequence ID" value="SMF64736.1"/>
    <property type="molecule type" value="Genomic_DNA"/>
</dbReference>
<dbReference type="RefSeq" id="WP_085125248.1">
    <property type="nucleotide sequence ID" value="NZ_FWZX01000025.1"/>
</dbReference>
<accession>A0A1Y6CII7</accession>